<keyword evidence="2" id="KW-1133">Transmembrane helix</keyword>
<organism evidence="3 4">
    <name type="scientific">Didymella pomorum</name>
    <dbReference type="NCBI Taxonomy" id="749634"/>
    <lineage>
        <taxon>Eukaryota</taxon>
        <taxon>Fungi</taxon>
        <taxon>Dikarya</taxon>
        <taxon>Ascomycota</taxon>
        <taxon>Pezizomycotina</taxon>
        <taxon>Dothideomycetes</taxon>
        <taxon>Pleosporomycetidae</taxon>
        <taxon>Pleosporales</taxon>
        <taxon>Pleosporineae</taxon>
        <taxon>Didymellaceae</taxon>
        <taxon>Didymella</taxon>
    </lineage>
</organism>
<feature type="compositionally biased region" description="Basic and acidic residues" evidence="1">
    <location>
        <begin position="148"/>
        <end position="170"/>
    </location>
</feature>
<feature type="transmembrane region" description="Helical" evidence="2">
    <location>
        <begin position="80"/>
        <end position="108"/>
    </location>
</feature>
<protein>
    <submittedName>
        <fullName evidence="3">Uncharacterized protein</fullName>
    </submittedName>
</protein>
<keyword evidence="4" id="KW-1185">Reference proteome</keyword>
<feature type="region of interest" description="Disordered" evidence="1">
    <location>
        <begin position="138"/>
        <end position="170"/>
    </location>
</feature>
<feature type="transmembrane region" description="Helical" evidence="2">
    <location>
        <begin position="35"/>
        <end position="60"/>
    </location>
</feature>
<gene>
    <name evidence="3" type="ORF">N0V91_007092</name>
</gene>
<evidence type="ECO:0000313" key="3">
    <source>
        <dbReference type="EMBL" id="KAJ4402554.1"/>
    </source>
</evidence>
<keyword evidence="2" id="KW-0472">Membrane</keyword>
<dbReference type="EMBL" id="JAPEVA010000060">
    <property type="protein sequence ID" value="KAJ4402554.1"/>
    <property type="molecule type" value="Genomic_DNA"/>
</dbReference>
<accession>A0A9W8ZC07</accession>
<dbReference type="AlphaFoldDB" id="A0A9W8ZC07"/>
<evidence type="ECO:0000256" key="2">
    <source>
        <dbReference type="SAM" id="Phobius"/>
    </source>
</evidence>
<dbReference type="Proteomes" id="UP001140510">
    <property type="component" value="Unassembled WGS sequence"/>
</dbReference>
<sequence length="170" mass="19044">MGIPYSREINAAFEQVTPLVAAGFKVLRTTKNISIILAIIQVLTVLFLGLILLALIALLYTVNPDLEEERRALITPTLKYYVHISLYGIIKTIFTSAIVLGGVAFAAWRLFLFEQWVEDVEYEANVDANKALEDLEEDEAAKKKNKKDGKNGKEKTKSDADKILEEEGKK</sequence>
<name>A0A9W8ZC07_9PLEO</name>
<reference evidence="3" key="1">
    <citation type="submission" date="2022-10" db="EMBL/GenBank/DDBJ databases">
        <title>Tapping the CABI collections for fungal endophytes: first genome assemblies for Collariella, Neodidymelliopsis, Ascochyta clinopodiicola, Didymella pomorum, Didymosphaeria variabile, Neocosmospora piperis and Neocucurbitaria cava.</title>
        <authorList>
            <person name="Hill R."/>
        </authorList>
    </citation>
    <scope>NUCLEOTIDE SEQUENCE</scope>
    <source>
        <strain evidence="3">IMI 355091</strain>
    </source>
</reference>
<evidence type="ECO:0000256" key="1">
    <source>
        <dbReference type="SAM" id="MobiDB-lite"/>
    </source>
</evidence>
<proteinExistence type="predicted"/>
<evidence type="ECO:0000313" key="4">
    <source>
        <dbReference type="Proteomes" id="UP001140510"/>
    </source>
</evidence>
<keyword evidence="2" id="KW-0812">Transmembrane</keyword>
<dbReference type="OrthoDB" id="3647at2759"/>
<comment type="caution">
    <text evidence="3">The sequence shown here is derived from an EMBL/GenBank/DDBJ whole genome shotgun (WGS) entry which is preliminary data.</text>
</comment>